<reference evidence="2" key="1">
    <citation type="submission" date="2009-12" db="EMBL/GenBank/DDBJ databases">
        <title>Sequence of Clostridiales genomosp. BVAB3 str. UPII9-5.</title>
        <authorList>
            <person name="Madupu R."/>
            <person name="Durkin A.S."/>
            <person name="Torralba M."/>
            <person name="Methe B."/>
            <person name="Sutton G.G."/>
            <person name="Strausberg R.L."/>
            <person name="Nelson K.E."/>
        </authorList>
    </citation>
    <scope>NUCLEOTIDE SEQUENCE [LARGE SCALE GENOMIC DNA]</scope>
    <source>
        <strain evidence="2">W1219</strain>
    </source>
</reference>
<dbReference type="EMBL" id="ADFR01000003">
    <property type="protein sequence ID" value="EFC05909.1"/>
    <property type="molecule type" value="Genomic_DNA"/>
</dbReference>
<protein>
    <submittedName>
        <fullName evidence="1">Uncharacterized protein</fullName>
    </submittedName>
</protein>
<dbReference type="STRING" id="679192.HMPREF9013_0108"/>
<sequence length="149" mass="17558">MKELETFEPACQYLIGIMSEFKDVLESKVEALQQIEWIYHKGTVKVCQPDDKGRKKRCKVGMDYWSKIILSADDANTIWNEFRTFFAKSYLVKMDRIELNEEIGQYEFIAKGLMGDEVECRIYTPNEWNIPQIRISGFVSSKYRSMDQD</sequence>
<dbReference type="RefSeq" id="WP_006626858.1">
    <property type="nucleotide sequence ID" value="NZ_ADFR01000003.1"/>
</dbReference>
<evidence type="ECO:0000313" key="1">
    <source>
        <dbReference type="EMBL" id="EFC05909.1"/>
    </source>
</evidence>
<organism evidence="1 2">
    <name type="scientific">Bulleidia extructa W1219</name>
    <dbReference type="NCBI Taxonomy" id="679192"/>
    <lineage>
        <taxon>Bacteria</taxon>
        <taxon>Bacillati</taxon>
        <taxon>Bacillota</taxon>
        <taxon>Erysipelotrichia</taxon>
        <taxon>Erysipelotrichales</taxon>
        <taxon>Erysipelotrichaceae</taxon>
        <taxon>Bulleidia</taxon>
    </lineage>
</organism>
<dbReference type="OrthoDB" id="1630406at2"/>
<name>D2MN87_9FIRM</name>
<gene>
    <name evidence="1" type="ORF">HMPREF9013_0108</name>
</gene>
<proteinExistence type="predicted"/>
<dbReference type="eggNOG" id="ENOG5031Q1I">
    <property type="taxonomic scope" value="Bacteria"/>
</dbReference>
<comment type="caution">
    <text evidence="1">The sequence shown here is derived from an EMBL/GenBank/DDBJ whole genome shotgun (WGS) entry which is preliminary data.</text>
</comment>
<dbReference type="Proteomes" id="UP000005017">
    <property type="component" value="Unassembled WGS sequence"/>
</dbReference>
<keyword evidence="2" id="KW-1185">Reference proteome</keyword>
<dbReference type="AlphaFoldDB" id="D2MN87"/>
<accession>D2MN87</accession>
<evidence type="ECO:0000313" key="2">
    <source>
        <dbReference type="Proteomes" id="UP000005017"/>
    </source>
</evidence>